<evidence type="ECO:0000259" key="8">
    <source>
        <dbReference type="Pfam" id="PF05140"/>
    </source>
</evidence>
<dbReference type="GeneID" id="25398344"/>
<comment type="subunit">
    <text evidence="6">May interact with CcsA.</text>
</comment>
<feature type="transmembrane region" description="Helical" evidence="7">
    <location>
        <begin position="153"/>
        <end position="181"/>
    </location>
</feature>
<keyword evidence="3 6" id="KW-0201">Cytochrome c-type biogenesis</keyword>
<dbReference type="InterPro" id="IPR023494">
    <property type="entry name" value="Cyt_c_bgen_Ccs1/CcsB/ResB"/>
</dbReference>
<keyword evidence="9" id="KW-0934">Plastid</keyword>
<keyword evidence="5 6" id="KW-0472">Membrane</keyword>
<proteinExistence type="inferred from homology"/>
<comment type="similarity">
    <text evidence="6">Belongs to the Ccs1/CcsB family.</text>
</comment>
<comment type="subcellular location">
    <subcellularLocation>
        <location evidence="1">Membrane</location>
        <topology evidence="1">Multi-pass membrane protein</topology>
    </subcellularLocation>
    <subcellularLocation>
        <location evidence="6">Plastid</location>
        <location evidence="6">Chloroplast thylakoid membrane</location>
        <topology evidence="6">Multi-pass membrane protein</topology>
    </subcellularLocation>
</comment>
<dbReference type="AlphaFoldDB" id="A0A0K2RWJ8"/>
<organism evidence="9">
    <name type="scientific">Triparma laevis</name>
    <dbReference type="NCBI Taxonomy" id="1534972"/>
    <lineage>
        <taxon>Eukaryota</taxon>
        <taxon>Sar</taxon>
        <taxon>Stramenopiles</taxon>
        <taxon>Ochrophyta</taxon>
        <taxon>Bolidophyceae</taxon>
        <taxon>Parmales</taxon>
        <taxon>Triparmaceae</taxon>
        <taxon>Triparma</taxon>
    </lineage>
</organism>
<keyword evidence="2 6" id="KW-0812">Transmembrane</keyword>
<feature type="transmembrane region" description="Helical" evidence="7">
    <location>
        <begin position="72"/>
        <end position="91"/>
    </location>
</feature>
<feature type="domain" description="ResB-like" evidence="8">
    <location>
        <begin position="12"/>
        <end position="279"/>
    </location>
</feature>
<name>A0A0K2RWJ8_9STRA</name>
<comment type="function">
    <text evidence="6">Required during biogenesis of c-type cytochromes (cytochrome c6 and cytochrome f) at the step of heme attachment.</text>
</comment>
<accession>A0A0K2RWJ8</accession>
<dbReference type="PANTHER" id="PTHR31566">
    <property type="entry name" value="CYTOCHROME C BIOGENESIS PROTEIN CCS1, CHLOROPLASTIC"/>
    <property type="match status" value="1"/>
</dbReference>
<dbReference type="PANTHER" id="PTHR31566:SF0">
    <property type="entry name" value="CYTOCHROME C BIOGENESIS PROTEIN CCS1, CHLOROPLASTIC"/>
    <property type="match status" value="1"/>
</dbReference>
<feature type="domain" description="ResB-like" evidence="8">
    <location>
        <begin position="350"/>
        <end position="417"/>
    </location>
</feature>
<evidence type="ECO:0000256" key="2">
    <source>
        <dbReference type="ARBA" id="ARBA00022692"/>
    </source>
</evidence>
<evidence type="ECO:0000313" key="9">
    <source>
        <dbReference type="EMBL" id="BAS19012.1"/>
    </source>
</evidence>
<geneLocation type="chloroplast" evidence="9"/>
<keyword evidence="6" id="KW-0793">Thylakoid</keyword>
<reference evidence="9" key="1">
    <citation type="journal article" date="2016" name="Curr. Genet.">
        <title>Sequencing and analysis of the complete organellar genomes of Parmales, a closely related group to Bacillariophyta (diatoms).</title>
        <authorList>
            <person name="Tajima N."/>
            <person name="Saitoh K."/>
            <person name="Sato S."/>
            <person name="Maruyama F."/>
            <person name="Ichinomiya M."/>
            <person name="Yoshikawa S."/>
            <person name="Kurokawa K."/>
            <person name="Ohta H."/>
            <person name="Tabata S."/>
            <person name="Kuwata A."/>
            <person name="Sato N."/>
        </authorList>
    </citation>
    <scope>NUCLEOTIDE SEQUENCE</scope>
</reference>
<evidence type="ECO:0000256" key="7">
    <source>
        <dbReference type="SAM" id="Phobius"/>
    </source>
</evidence>
<evidence type="ECO:0000256" key="5">
    <source>
        <dbReference type="ARBA" id="ARBA00023136"/>
    </source>
</evidence>
<dbReference type="GO" id="GO:0017004">
    <property type="term" value="P:cytochrome complex assembly"/>
    <property type="evidence" value="ECO:0007669"/>
    <property type="project" value="UniProtKB-UniRule"/>
</dbReference>
<dbReference type="GO" id="GO:0009535">
    <property type="term" value="C:chloroplast thylakoid membrane"/>
    <property type="evidence" value="ECO:0007669"/>
    <property type="project" value="UniProtKB-SubCell"/>
</dbReference>
<dbReference type="EMBL" id="AP014625">
    <property type="protein sequence ID" value="BAS19012.1"/>
    <property type="molecule type" value="Genomic_DNA"/>
</dbReference>
<dbReference type="RefSeq" id="YP_009163558.1">
    <property type="nucleotide sequence ID" value="NC_027746.1"/>
</dbReference>
<protein>
    <recommendedName>
        <fullName evidence="6">Cytochrome c biogenesis protein Ccs1</fullName>
    </recommendedName>
</protein>
<gene>
    <name evidence="6 9" type="primary">ccs1</name>
</gene>
<evidence type="ECO:0000256" key="4">
    <source>
        <dbReference type="ARBA" id="ARBA00022989"/>
    </source>
</evidence>
<sequence>MKRFILKSFADLRFAILLLLLIASFSIIGTIIEQDQILEYYQTNYPVEMSIFGFINWKFIIQFGFDHIYKTIWFIGLLIIFGCSLLSCTFLQQLPSLKIAQRCQFFRTTNQFKKLKIKNRLSNKLLPPFLYDLLKQNYSIFHQRKIIYAYKGIIGRIAPIIVHISMILILLGAVLGAVGGFNAQEAIAKSEIFSIQNTLSRGSFAKISNVSARANDFWITYNKETTINQFYSNLSFLDQSGNEILNKTISVNHPAKYKNITYYQTDWNILGLRIQIDNKIIQCPLLSPFTNKEKVWISWVPLDNTFTNGVTVLINNLQGYISLYNEKGEFLSNLELNDTLLINSHPCTLVDIISSTGLQIKTDPGIITIYAGFGFLMVSTLISYTTYSQIWILKKKNNIFIGGNTNRAKFEFEIEFQKLINENK</sequence>
<keyword evidence="9" id="KW-0150">Chloroplast</keyword>
<feature type="transmembrane region" description="Helical" evidence="7">
    <location>
        <begin position="12"/>
        <end position="32"/>
    </location>
</feature>
<dbReference type="Pfam" id="PF05140">
    <property type="entry name" value="ResB"/>
    <property type="match status" value="2"/>
</dbReference>
<evidence type="ECO:0000256" key="6">
    <source>
        <dbReference type="HAMAP-Rule" id="MF_01392"/>
    </source>
</evidence>
<keyword evidence="4 6" id="KW-1133">Transmembrane helix</keyword>
<dbReference type="HAMAP" id="MF_01392">
    <property type="entry name" value="CytC_Ccs1"/>
    <property type="match status" value="1"/>
</dbReference>
<feature type="transmembrane region" description="Helical" evidence="7">
    <location>
        <begin position="367"/>
        <end position="387"/>
    </location>
</feature>
<evidence type="ECO:0000256" key="1">
    <source>
        <dbReference type="ARBA" id="ARBA00004141"/>
    </source>
</evidence>
<dbReference type="InterPro" id="IPR007816">
    <property type="entry name" value="ResB-like_domain"/>
</dbReference>
<evidence type="ECO:0000256" key="3">
    <source>
        <dbReference type="ARBA" id="ARBA00022748"/>
    </source>
</evidence>